<proteinExistence type="inferred from homology"/>
<dbReference type="InterPro" id="IPR052990">
    <property type="entry name" value="Sulfoquinovosidase_GH31"/>
</dbReference>
<reference evidence="6 7" key="1">
    <citation type="submission" date="2024-10" db="EMBL/GenBank/DDBJ databases">
        <title>Updated reference genomes for cyclostephanoid diatoms.</title>
        <authorList>
            <person name="Roberts W.R."/>
            <person name="Alverson A.J."/>
        </authorList>
    </citation>
    <scope>NUCLEOTIDE SEQUENCE [LARGE SCALE GENOMIC DNA]</scope>
    <source>
        <strain evidence="6 7">AJA010-31</strain>
    </source>
</reference>
<evidence type="ECO:0000256" key="1">
    <source>
        <dbReference type="ARBA" id="ARBA00007806"/>
    </source>
</evidence>
<dbReference type="Proteomes" id="UP001530400">
    <property type="component" value="Unassembled WGS sequence"/>
</dbReference>
<organism evidence="6 7">
    <name type="scientific">Cyclotella atomus</name>
    <dbReference type="NCBI Taxonomy" id="382360"/>
    <lineage>
        <taxon>Eukaryota</taxon>
        <taxon>Sar</taxon>
        <taxon>Stramenopiles</taxon>
        <taxon>Ochrophyta</taxon>
        <taxon>Bacillariophyta</taxon>
        <taxon>Coscinodiscophyceae</taxon>
        <taxon>Thalassiosirophycidae</taxon>
        <taxon>Stephanodiscales</taxon>
        <taxon>Stephanodiscaceae</taxon>
        <taxon>Cyclotella</taxon>
    </lineage>
</organism>
<dbReference type="Pfam" id="PF01055">
    <property type="entry name" value="Glyco_hydro_31_2nd"/>
    <property type="match status" value="1"/>
</dbReference>
<keyword evidence="2" id="KW-0378">Hydrolase</keyword>
<dbReference type="InterPro" id="IPR017853">
    <property type="entry name" value="GH"/>
</dbReference>
<dbReference type="AlphaFoldDB" id="A0ABD3PWP0"/>
<sequence length="926" mass="103495">MPVSPRSQSNIHPLPHNHALSPSQTTLDNDDWDRQSILSPATLNNIGRSIIHPNCHAVRTRKKSDASPTPCRLFLRTPVPHNSPTGLHFTLGPFNISIDLTPIDFTIVNAAKKKIEQRREKLRQEERPTPMGCNNVNVADPARLAVNGVFEYEYNETEDQAPKLASLRVTHTEHENKVVWSSAPGVNFVGAAHVDLSVCESRDAKILTSLTSIQEHVVKTYNLQTIDSIERGPANAITIRGQIGSEIVGGALEASAVDYSLVFCLVDHEGGDYEDCSVGAVDGQEDGTSVDKALSFKLHIRPTAKTSLVPNQTHLFGVTEESEAFFGFGHRLSGSNAKGMEVHVLNQRTDFSKSKQHKKSTTSTSCCTIPQFVTSHSRCMYLHNSEPSVFDLRTSDWFSVRVQCNAVSGVLISGSDMMDVIRIYTSLRGRTKKLPTWTQRNGVILGISGGTDSVRTIVDRLQQTSCPISGVLIHDWSGVVDPSSLESRLWYNWILEREHYKYWHKMVAELDAAGINLGVYVNPMIEEIPVHLRSGRRYLFGEAIKEGHFIKSTQEKKKKDKGHAAFDAVNGNKVEIYQMNKKKYARVGYLDVSNNEACSWWKQVIHKEIMEYAGASFWMADGGESAPIANSVYYMQAINGLAAHNRYSEDWARVNREAIRDAGREGDSFFLVKAGYGHTPKYAGATSLEDQVVNYKSTNGGGLQAVLNGLLNGGFSGFAFGHCAVSFAVPRSVNSLDDRAREMIARWMEMNAFTCLFRTHDSDDGVSTVSAYNDAFLLRELSKWSTVYSLLADYRMNVSTEASYRGYPIVRHPILHFPFDQQFMKSCVSSFMLGDSLYVSPVMTYGIKRVKVYIPEGEWTHLWSDTPVTAPDNLGSWVEVRAPVGKPPVFYKTSEEMSQLVNHLRKMGMIHPEMQPRSSRWRSLFR</sequence>
<dbReference type="Gene3D" id="3.20.20.80">
    <property type="entry name" value="Glycosidases"/>
    <property type="match status" value="1"/>
</dbReference>
<comment type="caution">
    <text evidence="6">The sequence shown here is derived from an EMBL/GenBank/DDBJ whole genome shotgun (WGS) entry which is preliminary data.</text>
</comment>
<dbReference type="Gene3D" id="2.60.40.1180">
    <property type="entry name" value="Golgi alpha-mannosidase II"/>
    <property type="match status" value="1"/>
</dbReference>
<accession>A0ABD3PWP0</accession>
<dbReference type="CDD" id="cd14752">
    <property type="entry name" value="GH31_N"/>
    <property type="match status" value="1"/>
</dbReference>
<dbReference type="PANTHER" id="PTHR46959:SF2">
    <property type="entry name" value="SULFOQUINOVOSIDASE"/>
    <property type="match status" value="1"/>
</dbReference>
<keyword evidence="7" id="KW-1185">Reference proteome</keyword>
<keyword evidence="2" id="KW-0326">Glycosidase</keyword>
<dbReference type="InterPro" id="IPR000322">
    <property type="entry name" value="Glyco_hydro_31_TIM"/>
</dbReference>
<evidence type="ECO:0000313" key="6">
    <source>
        <dbReference type="EMBL" id="KAL3792333.1"/>
    </source>
</evidence>
<name>A0ABD3PWP0_9STRA</name>
<dbReference type="EMBL" id="JALLPJ020000431">
    <property type="protein sequence ID" value="KAL3792333.1"/>
    <property type="molecule type" value="Genomic_DNA"/>
</dbReference>
<evidence type="ECO:0000256" key="2">
    <source>
        <dbReference type="RuleBase" id="RU361185"/>
    </source>
</evidence>
<feature type="region of interest" description="Disordered" evidence="3">
    <location>
        <begin position="1"/>
        <end position="31"/>
    </location>
</feature>
<dbReference type="GO" id="GO:0016798">
    <property type="term" value="F:hydrolase activity, acting on glycosyl bonds"/>
    <property type="evidence" value="ECO:0007669"/>
    <property type="project" value="UniProtKB-KW"/>
</dbReference>
<evidence type="ECO:0000256" key="3">
    <source>
        <dbReference type="SAM" id="MobiDB-lite"/>
    </source>
</evidence>
<dbReference type="PANTHER" id="PTHR46959">
    <property type="entry name" value="SULFOQUINOVOSIDASE"/>
    <property type="match status" value="1"/>
</dbReference>
<evidence type="ECO:0008006" key="8">
    <source>
        <dbReference type="Google" id="ProtNLM"/>
    </source>
</evidence>
<dbReference type="InterPro" id="IPR048395">
    <property type="entry name" value="Glyco_hydro_31_C"/>
</dbReference>
<gene>
    <name evidence="6" type="ORF">ACHAWO_000883</name>
</gene>
<protein>
    <recommendedName>
        <fullName evidence="8">Alpha-glucosidase</fullName>
    </recommendedName>
</protein>
<feature type="compositionally biased region" description="Polar residues" evidence="3">
    <location>
        <begin position="1"/>
        <end position="11"/>
    </location>
</feature>
<evidence type="ECO:0000259" key="5">
    <source>
        <dbReference type="Pfam" id="PF21365"/>
    </source>
</evidence>
<dbReference type="SUPFAM" id="SSF51445">
    <property type="entry name" value="(Trans)glycosidases"/>
    <property type="match status" value="1"/>
</dbReference>
<evidence type="ECO:0000313" key="7">
    <source>
        <dbReference type="Proteomes" id="UP001530400"/>
    </source>
</evidence>
<comment type="similarity">
    <text evidence="1 2">Belongs to the glycosyl hydrolase 31 family.</text>
</comment>
<feature type="domain" description="Glycosyl hydrolase family 31 C-terminal" evidence="5">
    <location>
        <begin position="806"/>
        <end position="892"/>
    </location>
</feature>
<dbReference type="Gene3D" id="2.60.40.1760">
    <property type="entry name" value="glycosyl hydrolase (family 31)"/>
    <property type="match status" value="1"/>
</dbReference>
<feature type="domain" description="Glycoside hydrolase family 31 TIM barrel" evidence="4">
    <location>
        <begin position="451"/>
        <end position="767"/>
    </location>
</feature>
<dbReference type="Pfam" id="PF21365">
    <property type="entry name" value="Glyco_hydro_31_3rd"/>
    <property type="match status" value="1"/>
</dbReference>
<evidence type="ECO:0000259" key="4">
    <source>
        <dbReference type="Pfam" id="PF01055"/>
    </source>
</evidence>
<dbReference type="InterPro" id="IPR013780">
    <property type="entry name" value="Glyco_hydro_b"/>
</dbReference>
<dbReference type="SUPFAM" id="SSF51011">
    <property type="entry name" value="Glycosyl hydrolase domain"/>
    <property type="match status" value="1"/>
</dbReference>